<evidence type="ECO:0000313" key="2">
    <source>
        <dbReference type="EMBL" id="KAJ3175478.1"/>
    </source>
</evidence>
<dbReference type="Gene3D" id="3.40.50.300">
    <property type="entry name" value="P-loop containing nucleotide triphosphate hydrolases"/>
    <property type="match status" value="1"/>
</dbReference>
<dbReference type="AlphaFoldDB" id="A0AAD5TH40"/>
<protein>
    <recommendedName>
        <fullName evidence="4">DNA recombination and repair protein Rad51-like C-terminal domain-containing protein</fullName>
    </recommendedName>
</protein>
<sequence>MHANSPPPPPPLQQPQQRPSKSPPLLLATPPALLAAVQGESALNVLAQAWRGTPVFDARACPRDDPLPRVRTGELLDLCGPLGGGKTELIMRIITLTLLPQIWTPPTHPASAPPLHLGGSNSSVLLLDSDLRFSLLALDVHLRAHVIRCLPTDHHPPSDSAINVLISSALTRLHLARPSSATALLATLARAPHTFLPNAASLAPLIVVDGLSPFYWNNRLDDLGEGPHLDPADDEDEEDVGCDQPQPQPQSFMHESVHRAIIRVLRALKDDHHCAIIVSRWELFPSSSAPAGNEPGGSGGGPALARYSDAPWAALADRFCYVWRDSGGRARWKKV</sequence>
<dbReference type="SUPFAM" id="SSF52540">
    <property type="entry name" value="P-loop containing nucleoside triphosphate hydrolases"/>
    <property type="match status" value="1"/>
</dbReference>
<feature type="compositionally biased region" description="Low complexity" evidence="1">
    <location>
        <begin position="14"/>
        <end position="27"/>
    </location>
</feature>
<evidence type="ECO:0008006" key="4">
    <source>
        <dbReference type="Google" id="ProtNLM"/>
    </source>
</evidence>
<dbReference type="GO" id="GO:0000724">
    <property type="term" value="P:double-strand break repair via homologous recombination"/>
    <property type="evidence" value="ECO:0007669"/>
    <property type="project" value="InterPro"/>
</dbReference>
<proteinExistence type="predicted"/>
<dbReference type="InterPro" id="IPR030547">
    <property type="entry name" value="XRCC2"/>
</dbReference>
<dbReference type="GO" id="GO:0000400">
    <property type="term" value="F:four-way junction DNA binding"/>
    <property type="evidence" value="ECO:0007669"/>
    <property type="project" value="TreeGrafter"/>
</dbReference>
<gene>
    <name evidence="2" type="ORF">HDU87_006141</name>
</gene>
<dbReference type="GO" id="GO:0005657">
    <property type="term" value="C:replication fork"/>
    <property type="evidence" value="ECO:0007669"/>
    <property type="project" value="InterPro"/>
</dbReference>
<keyword evidence="3" id="KW-1185">Reference proteome</keyword>
<dbReference type="GO" id="GO:0033063">
    <property type="term" value="C:Rad51B-Rad51C-Rad51D-XRCC2 complex"/>
    <property type="evidence" value="ECO:0007669"/>
    <property type="project" value="InterPro"/>
</dbReference>
<name>A0AAD5TH40_9FUNG</name>
<comment type="caution">
    <text evidence="2">The sequence shown here is derived from an EMBL/GenBank/DDBJ whole genome shotgun (WGS) entry which is preliminary data.</text>
</comment>
<feature type="compositionally biased region" description="Pro residues" evidence="1">
    <location>
        <begin position="1"/>
        <end position="13"/>
    </location>
</feature>
<reference evidence="2" key="1">
    <citation type="submission" date="2020-05" db="EMBL/GenBank/DDBJ databases">
        <title>Phylogenomic resolution of chytrid fungi.</title>
        <authorList>
            <person name="Stajich J.E."/>
            <person name="Amses K."/>
            <person name="Simmons R."/>
            <person name="Seto K."/>
            <person name="Myers J."/>
            <person name="Bonds A."/>
            <person name="Quandt C.A."/>
            <person name="Barry K."/>
            <person name="Liu P."/>
            <person name="Grigoriev I."/>
            <person name="Longcore J.E."/>
            <person name="James T.Y."/>
        </authorList>
    </citation>
    <scope>NUCLEOTIDE SEQUENCE</scope>
    <source>
        <strain evidence="2">JEL0379</strain>
    </source>
</reference>
<accession>A0AAD5TH40</accession>
<evidence type="ECO:0000256" key="1">
    <source>
        <dbReference type="SAM" id="MobiDB-lite"/>
    </source>
</evidence>
<dbReference type="GO" id="GO:0042148">
    <property type="term" value="P:DNA strand invasion"/>
    <property type="evidence" value="ECO:0007669"/>
    <property type="project" value="TreeGrafter"/>
</dbReference>
<dbReference type="PANTHER" id="PTHR46644:SF2">
    <property type="entry name" value="DNA REPAIR PROTEIN XRCC2"/>
    <property type="match status" value="1"/>
</dbReference>
<dbReference type="GO" id="GO:0005815">
    <property type="term" value="C:microtubule organizing center"/>
    <property type="evidence" value="ECO:0007669"/>
    <property type="project" value="TreeGrafter"/>
</dbReference>
<evidence type="ECO:0000313" key="3">
    <source>
        <dbReference type="Proteomes" id="UP001212152"/>
    </source>
</evidence>
<feature type="region of interest" description="Disordered" evidence="1">
    <location>
        <begin position="225"/>
        <end position="250"/>
    </location>
</feature>
<feature type="region of interest" description="Disordered" evidence="1">
    <location>
        <begin position="1"/>
        <end position="27"/>
    </location>
</feature>
<feature type="compositionally biased region" description="Acidic residues" evidence="1">
    <location>
        <begin position="232"/>
        <end position="241"/>
    </location>
</feature>
<dbReference type="InterPro" id="IPR027417">
    <property type="entry name" value="P-loop_NTPase"/>
</dbReference>
<dbReference type="EMBL" id="JADGJQ010000051">
    <property type="protein sequence ID" value="KAJ3175478.1"/>
    <property type="molecule type" value="Genomic_DNA"/>
</dbReference>
<organism evidence="2 3">
    <name type="scientific">Geranomyces variabilis</name>
    <dbReference type="NCBI Taxonomy" id="109894"/>
    <lineage>
        <taxon>Eukaryota</taxon>
        <taxon>Fungi</taxon>
        <taxon>Fungi incertae sedis</taxon>
        <taxon>Chytridiomycota</taxon>
        <taxon>Chytridiomycota incertae sedis</taxon>
        <taxon>Chytridiomycetes</taxon>
        <taxon>Spizellomycetales</taxon>
        <taxon>Powellomycetaceae</taxon>
        <taxon>Geranomyces</taxon>
    </lineage>
</organism>
<dbReference type="PANTHER" id="PTHR46644">
    <property type="entry name" value="DNA REPAIR PROTEIN XRCC2"/>
    <property type="match status" value="1"/>
</dbReference>
<dbReference type="Proteomes" id="UP001212152">
    <property type="component" value="Unassembled WGS sequence"/>
</dbReference>